<reference evidence="1 2" key="1">
    <citation type="journal article" date="2021" name="BMC Genomics">
        <title>Datura genome reveals duplications of psychoactive alkaloid biosynthetic genes and high mutation rate following tissue culture.</title>
        <authorList>
            <person name="Rajewski A."/>
            <person name="Carter-House D."/>
            <person name="Stajich J."/>
            <person name="Litt A."/>
        </authorList>
    </citation>
    <scope>NUCLEOTIDE SEQUENCE [LARGE SCALE GENOMIC DNA]</scope>
    <source>
        <strain evidence="1">AR-01</strain>
    </source>
</reference>
<gene>
    <name evidence="1" type="ORF">HAX54_004953</name>
</gene>
<accession>A0ABS8T9B4</accession>
<dbReference type="EMBL" id="JACEIK010001234">
    <property type="protein sequence ID" value="MCD7467493.1"/>
    <property type="molecule type" value="Genomic_DNA"/>
</dbReference>
<dbReference type="Proteomes" id="UP000823775">
    <property type="component" value="Unassembled WGS sequence"/>
</dbReference>
<keyword evidence="2" id="KW-1185">Reference proteome</keyword>
<name>A0ABS8T9B4_DATST</name>
<evidence type="ECO:0000313" key="2">
    <source>
        <dbReference type="Proteomes" id="UP000823775"/>
    </source>
</evidence>
<evidence type="ECO:0000313" key="1">
    <source>
        <dbReference type="EMBL" id="MCD7467493.1"/>
    </source>
</evidence>
<comment type="caution">
    <text evidence="1">The sequence shown here is derived from an EMBL/GenBank/DDBJ whole genome shotgun (WGS) entry which is preliminary data.</text>
</comment>
<protein>
    <submittedName>
        <fullName evidence="1">Uncharacterized protein</fullName>
    </submittedName>
</protein>
<dbReference type="PANTHER" id="PTHR46817">
    <property type="entry name" value="PHOSPHOINOSITIDE PHOSPHATASE SAC9-RELATED"/>
    <property type="match status" value="1"/>
</dbReference>
<sequence>MQIEILGVCLPWRFILKHEGSGTGFSEQAETHHDVSNPFLTEPGENPIASALTTGTQANSSADLWIDLLTGDSNSQPATETVFHGGDDLLDFLDDAFVQQPKEANVFSNSTSKGPTDNNTQHYLDCFKLLVGPQMLSMQEEEMLR</sequence>
<dbReference type="PANTHER" id="PTHR46817:SF1">
    <property type="entry name" value="SAC DOMAIN-CONTAINING PROTEIN"/>
    <property type="match status" value="1"/>
</dbReference>
<organism evidence="1 2">
    <name type="scientific">Datura stramonium</name>
    <name type="common">Jimsonweed</name>
    <name type="synonym">Common thornapple</name>
    <dbReference type="NCBI Taxonomy" id="4076"/>
    <lineage>
        <taxon>Eukaryota</taxon>
        <taxon>Viridiplantae</taxon>
        <taxon>Streptophyta</taxon>
        <taxon>Embryophyta</taxon>
        <taxon>Tracheophyta</taxon>
        <taxon>Spermatophyta</taxon>
        <taxon>Magnoliopsida</taxon>
        <taxon>eudicotyledons</taxon>
        <taxon>Gunneridae</taxon>
        <taxon>Pentapetalae</taxon>
        <taxon>asterids</taxon>
        <taxon>lamiids</taxon>
        <taxon>Solanales</taxon>
        <taxon>Solanaceae</taxon>
        <taxon>Solanoideae</taxon>
        <taxon>Datureae</taxon>
        <taxon>Datura</taxon>
    </lineage>
</organism>
<proteinExistence type="predicted"/>